<keyword evidence="2 4" id="KW-0732">Signal</keyword>
<comment type="subcellular location">
    <subcellularLocation>
        <location evidence="1">Cell outer membrane</location>
        <topology evidence="1">Multi-pass membrane protein</topology>
    </subcellularLocation>
</comment>
<dbReference type="Gene3D" id="2.40.160.10">
    <property type="entry name" value="Porin"/>
    <property type="match status" value="1"/>
</dbReference>
<dbReference type="RefSeq" id="WP_345315981.1">
    <property type="nucleotide sequence ID" value="NZ_BAABLF010000006.1"/>
</dbReference>
<reference evidence="7" key="1">
    <citation type="journal article" date="2019" name="Int. J. Syst. Evol. Microbiol.">
        <title>The Global Catalogue of Microorganisms (GCM) 10K type strain sequencing project: providing services to taxonomists for standard genome sequencing and annotation.</title>
        <authorList>
            <consortium name="The Broad Institute Genomics Platform"/>
            <consortium name="The Broad Institute Genome Sequencing Center for Infectious Disease"/>
            <person name="Wu L."/>
            <person name="Ma J."/>
        </authorList>
    </citation>
    <scope>NUCLEOTIDE SEQUENCE [LARGE SCALE GENOMIC DNA]</scope>
    <source>
        <strain evidence="7">JCM 18720</strain>
    </source>
</reference>
<comment type="caution">
    <text evidence="6">The sequence shown here is derived from an EMBL/GenBank/DDBJ whole genome shotgun (WGS) entry which is preliminary data.</text>
</comment>
<accession>A0ABP9S0F4</accession>
<feature type="domain" description="Porin" evidence="5">
    <location>
        <begin position="9"/>
        <end position="325"/>
    </location>
</feature>
<evidence type="ECO:0000256" key="3">
    <source>
        <dbReference type="ARBA" id="ARBA00023136"/>
    </source>
</evidence>
<protein>
    <submittedName>
        <fullName evidence="6">Porin</fullName>
    </submittedName>
</protein>
<dbReference type="SUPFAM" id="SSF56935">
    <property type="entry name" value="Porins"/>
    <property type="match status" value="1"/>
</dbReference>
<name>A0ABP9S0F4_9GAMM</name>
<dbReference type="Proteomes" id="UP001501600">
    <property type="component" value="Unassembled WGS sequence"/>
</dbReference>
<dbReference type="InterPro" id="IPR033900">
    <property type="entry name" value="Gram_neg_porin_domain"/>
</dbReference>
<keyword evidence="7" id="KW-1185">Reference proteome</keyword>
<feature type="chain" id="PRO_5046179281" evidence="4">
    <location>
        <begin position="22"/>
        <end position="341"/>
    </location>
</feature>
<gene>
    <name evidence="6" type="ORF">GCM10025772_10320</name>
</gene>
<evidence type="ECO:0000313" key="6">
    <source>
        <dbReference type="EMBL" id="GAA5188989.1"/>
    </source>
</evidence>
<evidence type="ECO:0000256" key="1">
    <source>
        <dbReference type="ARBA" id="ARBA00004571"/>
    </source>
</evidence>
<feature type="signal peptide" evidence="4">
    <location>
        <begin position="1"/>
        <end position="21"/>
    </location>
</feature>
<dbReference type="CDD" id="cd00342">
    <property type="entry name" value="gram_neg_porins"/>
    <property type="match status" value="1"/>
</dbReference>
<organism evidence="6 7">
    <name type="scientific">Ferrimonas gelatinilytica</name>
    <dbReference type="NCBI Taxonomy" id="1255257"/>
    <lineage>
        <taxon>Bacteria</taxon>
        <taxon>Pseudomonadati</taxon>
        <taxon>Pseudomonadota</taxon>
        <taxon>Gammaproteobacteria</taxon>
        <taxon>Alteromonadales</taxon>
        <taxon>Ferrimonadaceae</taxon>
        <taxon>Ferrimonas</taxon>
    </lineage>
</organism>
<dbReference type="EMBL" id="BAABLF010000006">
    <property type="protein sequence ID" value="GAA5188989.1"/>
    <property type="molecule type" value="Genomic_DNA"/>
</dbReference>
<dbReference type="InterPro" id="IPR023614">
    <property type="entry name" value="Porin_dom_sf"/>
</dbReference>
<keyword evidence="3" id="KW-0472">Membrane</keyword>
<proteinExistence type="predicted"/>
<dbReference type="Pfam" id="PF13609">
    <property type="entry name" value="Porin_4"/>
    <property type="match status" value="1"/>
</dbReference>
<dbReference type="PANTHER" id="PTHR34501:SF2">
    <property type="entry name" value="OUTER MEMBRANE PORIN F-RELATED"/>
    <property type="match status" value="1"/>
</dbReference>
<sequence>MKKTLLAAAIPALTFANGVGAVELFNDGKNSLSMGGHLTVELNDNNGDTQLNANSPRINFSFNRDLGNGFALDSRVEWGLSNFVSGGNTFSTRLGYIGVSHDQAGRVSAGKQWSVYYDVTSVTDMPIAYGSDSLFTYANGTDGGDLGLGRANNSIQYRNGVDFGKGGDLNFGLQWQGTNDKYDDRVSASVTYDIAGVRLGYAYSGGDVDYGVDGGIQDASVNAFSVSYGTYSDGLNLAVAYANSENLQNSQNAGGNTIIAEEATGIEALAAYGLENGVNIYVLYQGIEDDTNDLTVQEYTNFGAEYKMTESVVVYGAYKVDHGNDLHDTDNSFAVGMRIFL</sequence>
<evidence type="ECO:0000259" key="5">
    <source>
        <dbReference type="Pfam" id="PF13609"/>
    </source>
</evidence>
<evidence type="ECO:0000256" key="2">
    <source>
        <dbReference type="ARBA" id="ARBA00022729"/>
    </source>
</evidence>
<evidence type="ECO:0000313" key="7">
    <source>
        <dbReference type="Proteomes" id="UP001501600"/>
    </source>
</evidence>
<dbReference type="PANTHER" id="PTHR34501">
    <property type="entry name" value="PROTEIN YDDL-RELATED"/>
    <property type="match status" value="1"/>
</dbReference>
<evidence type="ECO:0000256" key="4">
    <source>
        <dbReference type="SAM" id="SignalP"/>
    </source>
</evidence>
<dbReference type="InterPro" id="IPR050298">
    <property type="entry name" value="Gram-neg_bact_OMP"/>
</dbReference>